<evidence type="ECO:0000313" key="3">
    <source>
        <dbReference type="Proteomes" id="UP001500027"/>
    </source>
</evidence>
<dbReference type="EMBL" id="BAABAV010000001">
    <property type="protein sequence ID" value="GAA4268231.1"/>
    <property type="molecule type" value="Genomic_DNA"/>
</dbReference>
<feature type="chain" id="PRO_5045045456" evidence="1">
    <location>
        <begin position="26"/>
        <end position="567"/>
    </location>
</feature>
<organism evidence="2 3">
    <name type="scientific">Hyunsoonleella aestuarii</name>
    <dbReference type="NCBI Taxonomy" id="912802"/>
    <lineage>
        <taxon>Bacteria</taxon>
        <taxon>Pseudomonadati</taxon>
        <taxon>Bacteroidota</taxon>
        <taxon>Flavobacteriia</taxon>
        <taxon>Flavobacteriales</taxon>
        <taxon>Flavobacteriaceae</taxon>
    </lineage>
</organism>
<gene>
    <name evidence="2" type="ORF">GCM10022257_03320</name>
</gene>
<dbReference type="Pfam" id="PF12771">
    <property type="entry name" value="SusD-like_2"/>
    <property type="match status" value="2"/>
</dbReference>
<dbReference type="Gene3D" id="1.25.40.390">
    <property type="match status" value="1"/>
</dbReference>
<keyword evidence="3" id="KW-1185">Reference proteome</keyword>
<sequence length="567" mass="63021">MKNLIYNKCLKYYLLIFATAFTVSGCDTFLDVDTDVDNPTTVALNLILPSIQATIGEIGSANFNSAEILSVYVHQLVSRSEQDQYGAQADNVSIRNEWDDIYLVLTDIETLIKQATESNDKVYLGVAQALKAYLGSVAVDLWGDIPFSEATQLESGIVGPKFDDQQEVYKAVFELLDMAKVNISSGEGNVFPGSDDFFYGGDTDKWVKFINTLKLKLYNQIRLSSMFNASDLNALASEGNFLASSEDDFQWTNYSNITPTDERNELFKASYVQAQVDHYISPWFYEVLKGMNPNIHTGNPDPRIPYYWVNQLPPGTFPRDQGDTVSGDPNADYWDESTGFLTIRFGSISTDRDGAVQNDATFPGIYPSGGRFDDGLGFSRSATTNGTGVAPKRILTYYEFLFIQAELIHVGLMTGDTSAKLEEAMQAAFQKVDEVVLASGTSQTVPKLEGASAVMDYITNVLSEFDAANADKKLEIIMTQKWIASFGDPMDIYTDYRRTGYPVLANPNGPSPEYQLDNGDDWPLDDSLTTLGNSFQTSFFWSSDEINNNSNSPSQKDPTVYKIFWDN</sequence>
<keyword evidence="2" id="KW-0449">Lipoprotein</keyword>
<name>A0ABP8E7L1_9FLAO</name>
<dbReference type="SUPFAM" id="SSF48452">
    <property type="entry name" value="TPR-like"/>
    <property type="match status" value="1"/>
</dbReference>
<dbReference type="InterPro" id="IPR011990">
    <property type="entry name" value="TPR-like_helical_dom_sf"/>
</dbReference>
<keyword evidence="1" id="KW-0732">Signal</keyword>
<evidence type="ECO:0000256" key="1">
    <source>
        <dbReference type="SAM" id="SignalP"/>
    </source>
</evidence>
<proteinExistence type="predicted"/>
<accession>A0ABP8E7L1</accession>
<dbReference type="RefSeq" id="WP_139001798.1">
    <property type="nucleotide sequence ID" value="NZ_BAABAV010000001.1"/>
</dbReference>
<protein>
    <submittedName>
        <fullName evidence="2">SusD/RagB family nutrient-binding outer membrane lipoprotein</fullName>
    </submittedName>
</protein>
<dbReference type="InterPro" id="IPR041662">
    <property type="entry name" value="SusD-like_2"/>
</dbReference>
<comment type="caution">
    <text evidence="2">The sequence shown here is derived from an EMBL/GenBank/DDBJ whole genome shotgun (WGS) entry which is preliminary data.</text>
</comment>
<reference evidence="3" key="1">
    <citation type="journal article" date="2019" name="Int. J. Syst. Evol. Microbiol.">
        <title>The Global Catalogue of Microorganisms (GCM) 10K type strain sequencing project: providing services to taxonomists for standard genome sequencing and annotation.</title>
        <authorList>
            <consortium name="The Broad Institute Genomics Platform"/>
            <consortium name="The Broad Institute Genome Sequencing Center for Infectious Disease"/>
            <person name="Wu L."/>
            <person name="Ma J."/>
        </authorList>
    </citation>
    <scope>NUCLEOTIDE SEQUENCE [LARGE SCALE GENOMIC DNA]</scope>
    <source>
        <strain evidence="3">JCM 17452</strain>
    </source>
</reference>
<feature type="signal peptide" evidence="1">
    <location>
        <begin position="1"/>
        <end position="25"/>
    </location>
</feature>
<dbReference type="PROSITE" id="PS51257">
    <property type="entry name" value="PROKAR_LIPOPROTEIN"/>
    <property type="match status" value="1"/>
</dbReference>
<dbReference type="Proteomes" id="UP001500027">
    <property type="component" value="Unassembled WGS sequence"/>
</dbReference>
<evidence type="ECO:0000313" key="2">
    <source>
        <dbReference type="EMBL" id="GAA4268231.1"/>
    </source>
</evidence>